<sequence>MTGIVPVSESIEKRSQDGRLPAQKLMPRTNTQSEDKSQK</sequence>
<organism evidence="2">
    <name type="scientific">Siphoviridae sp. ctedO8</name>
    <dbReference type="NCBI Taxonomy" id="2827907"/>
    <lineage>
        <taxon>Viruses</taxon>
        <taxon>Duplodnaviria</taxon>
        <taxon>Heunggongvirae</taxon>
        <taxon>Uroviricota</taxon>
        <taxon>Caudoviricetes</taxon>
    </lineage>
</organism>
<feature type="region of interest" description="Disordered" evidence="1">
    <location>
        <begin position="1"/>
        <end position="39"/>
    </location>
</feature>
<protein>
    <submittedName>
        <fullName evidence="2">Uncharacterized protein</fullName>
    </submittedName>
</protein>
<proteinExistence type="predicted"/>
<dbReference type="EMBL" id="BK032737">
    <property type="protein sequence ID" value="DAF57675.1"/>
    <property type="molecule type" value="Genomic_DNA"/>
</dbReference>
<evidence type="ECO:0000313" key="2">
    <source>
        <dbReference type="EMBL" id="DAF57675.1"/>
    </source>
</evidence>
<accession>A0A8S5T3T5</accession>
<name>A0A8S5T3T5_9CAUD</name>
<evidence type="ECO:0000256" key="1">
    <source>
        <dbReference type="SAM" id="MobiDB-lite"/>
    </source>
</evidence>
<reference evidence="2" key="1">
    <citation type="journal article" date="2021" name="Proc. Natl. Acad. Sci. U.S.A.">
        <title>A Catalog of Tens of Thousands of Viruses from Human Metagenomes Reveals Hidden Associations with Chronic Diseases.</title>
        <authorList>
            <person name="Tisza M.J."/>
            <person name="Buck C.B."/>
        </authorList>
    </citation>
    <scope>NUCLEOTIDE SEQUENCE</scope>
    <source>
        <strain evidence="2">CtedO8</strain>
    </source>
</reference>